<evidence type="ECO:0000313" key="1">
    <source>
        <dbReference type="EMBL" id="KAL2289078.1"/>
    </source>
</evidence>
<keyword evidence="2" id="KW-1185">Reference proteome</keyword>
<sequence length="93" mass="10562">MYMSQSKHRRPYVNQLAFLFRIPRVPKCNVRLKEPANPARHLVRDQEKNPFVPSFIVHDDDSSLRALTPCHSSTLVAPAGRGIHPSIVGCDSW</sequence>
<name>A0ABR4F334_9PEZI</name>
<proteinExistence type="predicted"/>
<gene>
    <name evidence="1" type="ORF">FJTKL_02903</name>
</gene>
<dbReference type="EMBL" id="JBAWTH010000014">
    <property type="protein sequence ID" value="KAL2289078.1"/>
    <property type="molecule type" value="Genomic_DNA"/>
</dbReference>
<comment type="caution">
    <text evidence="1">The sequence shown here is derived from an EMBL/GenBank/DDBJ whole genome shotgun (WGS) entry which is preliminary data.</text>
</comment>
<dbReference type="Proteomes" id="UP001600888">
    <property type="component" value="Unassembled WGS sequence"/>
</dbReference>
<reference evidence="1 2" key="1">
    <citation type="submission" date="2024-03" db="EMBL/GenBank/DDBJ databases">
        <title>A high-quality draft genome sequence of Diaporthe vaccinii, a causative agent of upright dieback and viscid rot disease in cranberry plants.</title>
        <authorList>
            <person name="Sarrasin M."/>
            <person name="Lang B.F."/>
            <person name="Burger G."/>
        </authorList>
    </citation>
    <scope>NUCLEOTIDE SEQUENCE [LARGE SCALE GENOMIC DNA]</scope>
    <source>
        <strain evidence="1 2">IS7</strain>
    </source>
</reference>
<protein>
    <submittedName>
        <fullName evidence="1">Uncharacterized protein</fullName>
    </submittedName>
</protein>
<accession>A0ABR4F334</accession>
<evidence type="ECO:0000313" key="2">
    <source>
        <dbReference type="Proteomes" id="UP001600888"/>
    </source>
</evidence>
<organism evidence="1 2">
    <name type="scientific">Diaporthe vaccinii</name>
    <dbReference type="NCBI Taxonomy" id="105482"/>
    <lineage>
        <taxon>Eukaryota</taxon>
        <taxon>Fungi</taxon>
        <taxon>Dikarya</taxon>
        <taxon>Ascomycota</taxon>
        <taxon>Pezizomycotina</taxon>
        <taxon>Sordariomycetes</taxon>
        <taxon>Sordariomycetidae</taxon>
        <taxon>Diaporthales</taxon>
        <taxon>Diaporthaceae</taxon>
        <taxon>Diaporthe</taxon>
        <taxon>Diaporthe eres species complex</taxon>
    </lineage>
</organism>